<protein>
    <recommendedName>
        <fullName evidence="4">CBM-cenC domain-containing protein</fullName>
    </recommendedName>
</protein>
<dbReference type="AlphaFoldDB" id="A0A1D2QRF6"/>
<dbReference type="Gene3D" id="2.60.120.260">
    <property type="entry name" value="Galactose-binding domain-like"/>
    <property type="match status" value="1"/>
</dbReference>
<gene>
    <name evidence="2" type="ORF">AB835_04635</name>
</gene>
<comment type="caution">
    <text evidence="2">The sequence shown here is derived from an EMBL/GenBank/DDBJ whole genome shotgun (WGS) entry which is preliminary data.</text>
</comment>
<sequence>MDAITAIATDHGLDVLNSALKNTATQYQLIGAEAHDATDDQLAVFYSAEIETSYYDDNGVLTFVIELPVAEDFNRYLYAVQITDTSDQVVISAPTPKIALATGVGGMLTLKTAVTGEAGEVIFKASDYITESEMTDTWLPPIHAAINGRLTQAQADTLYVPLQNQRNKNFIINGNFDRWVRGDSQVNSGYSSDDRWENSHSTSAKTHSKQAFALGQTNVPNNPKYYSRTEVISAAIASSYVAKEQKIEGVHNFSGETLTVSFWAKADSNKSIATEFVQIFGTGGAHSSGVGSIGVTTHELTAEWQKFTFTANIPSIEGKTLGTDNNSALSLMFWFDAGSNFDPRTNALGHQSGTFDIAQVQVEKGSVATEFEFRTEQQEEKLCEYYCFKPNFNSVHGCRLVNSTTSAASTVAQIALTGLQMPRMRTTPVMLGIPPSAITLHGESGGTVTTLTSLPAFLNRYNATMTCLYNSADITNVTQMRFSHLPYLDAEL</sequence>
<proteinExistence type="predicted"/>
<dbReference type="InterPro" id="IPR008979">
    <property type="entry name" value="Galactose-bd-like_sf"/>
</dbReference>
<dbReference type="STRING" id="62101.AB835_04635"/>
<organism evidence="2 3">
    <name type="scientific">Candidatus Endobugula sertula</name>
    <name type="common">Bugula neritina bacterial symbiont</name>
    <dbReference type="NCBI Taxonomy" id="62101"/>
    <lineage>
        <taxon>Bacteria</taxon>
        <taxon>Pseudomonadati</taxon>
        <taxon>Pseudomonadota</taxon>
        <taxon>Gammaproteobacteria</taxon>
        <taxon>Cellvibrionales</taxon>
        <taxon>Cellvibrionaceae</taxon>
        <taxon>Candidatus Endobugula</taxon>
    </lineage>
</organism>
<evidence type="ECO:0000256" key="1">
    <source>
        <dbReference type="SAM" id="MobiDB-lite"/>
    </source>
</evidence>
<accession>A0A1D2QRF6</accession>
<dbReference type="EMBL" id="MDLC01000012">
    <property type="protein sequence ID" value="ODS24169.1"/>
    <property type="molecule type" value="Genomic_DNA"/>
</dbReference>
<dbReference type="Proteomes" id="UP000242502">
    <property type="component" value="Unassembled WGS sequence"/>
</dbReference>
<evidence type="ECO:0000313" key="2">
    <source>
        <dbReference type="EMBL" id="ODS24169.1"/>
    </source>
</evidence>
<name>A0A1D2QRF6_9GAMM</name>
<reference evidence="2 3" key="1">
    <citation type="journal article" date="2016" name="Appl. Environ. Microbiol.">
        <title>Lack of Overt Genome Reduction in the Bryostatin-Producing Bryozoan Symbiont "Candidatus Endobugula sertula".</title>
        <authorList>
            <person name="Miller I.J."/>
            <person name="Vanee N."/>
            <person name="Fong S.S."/>
            <person name="Lim-Fong G.E."/>
            <person name="Kwan J.C."/>
        </authorList>
    </citation>
    <scope>NUCLEOTIDE SEQUENCE [LARGE SCALE GENOMIC DNA]</scope>
    <source>
        <strain evidence="2">AB1-4</strain>
    </source>
</reference>
<evidence type="ECO:0008006" key="4">
    <source>
        <dbReference type="Google" id="ProtNLM"/>
    </source>
</evidence>
<evidence type="ECO:0000313" key="3">
    <source>
        <dbReference type="Proteomes" id="UP000242502"/>
    </source>
</evidence>
<dbReference type="SUPFAM" id="SSF49785">
    <property type="entry name" value="Galactose-binding domain-like"/>
    <property type="match status" value="1"/>
</dbReference>
<feature type="region of interest" description="Disordered" evidence="1">
    <location>
        <begin position="190"/>
        <end position="209"/>
    </location>
</feature>